<reference evidence="2" key="1">
    <citation type="journal article" date="2018" name="DNA Res.">
        <title>Multiple hybrid de novo genome assembly of finger millet, an orphan allotetraploid crop.</title>
        <authorList>
            <person name="Hatakeyama M."/>
            <person name="Aluri S."/>
            <person name="Balachadran M.T."/>
            <person name="Sivarajan S.R."/>
            <person name="Patrignani A."/>
            <person name="Gruter S."/>
            <person name="Poveda L."/>
            <person name="Shimizu-Inatsugi R."/>
            <person name="Baeten J."/>
            <person name="Francoijs K.J."/>
            <person name="Nataraja K.N."/>
            <person name="Reddy Y.A.N."/>
            <person name="Phadnis S."/>
            <person name="Ravikumar R.L."/>
            <person name="Schlapbach R."/>
            <person name="Sreeman S.M."/>
            <person name="Shimizu K.K."/>
        </authorList>
    </citation>
    <scope>NUCLEOTIDE SEQUENCE</scope>
</reference>
<dbReference type="PANTHER" id="PTHR34223:SF51">
    <property type="entry name" value="OS06G0556300 PROTEIN"/>
    <property type="match status" value="1"/>
</dbReference>
<proteinExistence type="predicted"/>
<gene>
    <name evidence="2" type="primary">ga20256</name>
    <name evidence="2" type="ORF">PR202_ga20256</name>
</gene>
<organism evidence="2 3">
    <name type="scientific">Eleusine coracana subsp. coracana</name>
    <dbReference type="NCBI Taxonomy" id="191504"/>
    <lineage>
        <taxon>Eukaryota</taxon>
        <taxon>Viridiplantae</taxon>
        <taxon>Streptophyta</taxon>
        <taxon>Embryophyta</taxon>
        <taxon>Tracheophyta</taxon>
        <taxon>Spermatophyta</taxon>
        <taxon>Magnoliopsida</taxon>
        <taxon>Liliopsida</taxon>
        <taxon>Poales</taxon>
        <taxon>Poaceae</taxon>
        <taxon>PACMAD clade</taxon>
        <taxon>Chloridoideae</taxon>
        <taxon>Cynodonteae</taxon>
        <taxon>Eleusininae</taxon>
        <taxon>Eleusine</taxon>
    </lineage>
</organism>
<evidence type="ECO:0000313" key="2">
    <source>
        <dbReference type="EMBL" id="GJN02867.1"/>
    </source>
</evidence>
<protein>
    <recommendedName>
        <fullName evidence="1">F-box/LRR-repeat protein 15/At3g58940/PEG3-like LRR domain-containing protein</fullName>
    </recommendedName>
</protein>
<evidence type="ECO:0000313" key="3">
    <source>
        <dbReference type="Proteomes" id="UP001054889"/>
    </source>
</evidence>
<dbReference type="SUPFAM" id="SSF52047">
    <property type="entry name" value="RNI-like"/>
    <property type="match status" value="1"/>
</dbReference>
<comment type="caution">
    <text evidence="2">The sequence shown here is derived from an EMBL/GenBank/DDBJ whole genome shotgun (WGS) entry which is preliminary data.</text>
</comment>
<evidence type="ECO:0000259" key="1">
    <source>
        <dbReference type="Pfam" id="PF24758"/>
    </source>
</evidence>
<sequence length="114" mass="13497">MMVSAEEPRRFPEFRNITTLELNHCDISHHISEYVLRNSPNLESLTLRGCKFLWNSPNLRKLTLRHCKFARDSKKQAFKTTKNPPSHYHNLVDIRHKNLKHTEIIYRDDDSPTG</sequence>
<dbReference type="AlphaFoldDB" id="A0AAV5CWM5"/>
<accession>A0AAV5CWM5</accession>
<keyword evidence="3" id="KW-1185">Reference proteome</keyword>
<dbReference type="InterPro" id="IPR053197">
    <property type="entry name" value="F-box_SCFL_complex_component"/>
</dbReference>
<dbReference type="Gene3D" id="3.80.10.10">
    <property type="entry name" value="Ribonuclease Inhibitor"/>
    <property type="match status" value="1"/>
</dbReference>
<dbReference type="InterPro" id="IPR055411">
    <property type="entry name" value="LRR_FXL15/At3g58940/PEG3-like"/>
</dbReference>
<name>A0AAV5CWM5_ELECO</name>
<dbReference type="Pfam" id="PF24758">
    <property type="entry name" value="LRR_At5g56370"/>
    <property type="match status" value="1"/>
</dbReference>
<reference evidence="2" key="2">
    <citation type="submission" date="2021-12" db="EMBL/GenBank/DDBJ databases">
        <title>Resequencing data analysis of finger millet.</title>
        <authorList>
            <person name="Hatakeyama M."/>
            <person name="Aluri S."/>
            <person name="Balachadran M.T."/>
            <person name="Sivarajan S.R."/>
            <person name="Poveda L."/>
            <person name="Shimizu-Inatsugi R."/>
            <person name="Schlapbach R."/>
            <person name="Sreeman S.M."/>
            <person name="Shimizu K.K."/>
        </authorList>
    </citation>
    <scope>NUCLEOTIDE SEQUENCE</scope>
</reference>
<dbReference type="EMBL" id="BQKI01000009">
    <property type="protein sequence ID" value="GJN02867.1"/>
    <property type="molecule type" value="Genomic_DNA"/>
</dbReference>
<feature type="domain" description="F-box/LRR-repeat protein 15/At3g58940/PEG3-like LRR" evidence="1">
    <location>
        <begin position="7"/>
        <end position="72"/>
    </location>
</feature>
<dbReference type="PANTHER" id="PTHR34223">
    <property type="entry name" value="OS11G0201299 PROTEIN"/>
    <property type="match status" value="1"/>
</dbReference>
<dbReference type="Proteomes" id="UP001054889">
    <property type="component" value="Unassembled WGS sequence"/>
</dbReference>
<dbReference type="InterPro" id="IPR032675">
    <property type="entry name" value="LRR_dom_sf"/>
</dbReference>